<proteinExistence type="predicted"/>
<keyword evidence="4" id="KW-1185">Reference proteome</keyword>
<reference evidence="3 4" key="1">
    <citation type="submission" date="2020-02" db="EMBL/GenBank/DDBJ databases">
        <title>Draft genome sequence of Haematococcus lacustris strain NIES-144.</title>
        <authorList>
            <person name="Morimoto D."/>
            <person name="Nakagawa S."/>
            <person name="Yoshida T."/>
            <person name="Sawayama S."/>
        </authorList>
    </citation>
    <scope>NUCLEOTIDE SEQUENCE [LARGE SCALE GENOMIC DNA]</scope>
    <source>
        <strain evidence="3 4">NIES-144</strain>
    </source>
</reference>
<feature type="chain" id="PRO_5025411656" evidence="2">
    <location>
        <begin position="35"/>
        <end position="290"/>
    </location>
</feature>
<keyword evidence="2" id="KW-0732">Signal</keyword>
<evidence type="ECO:0000313" key="3">
    <source>
        <dbReference type="EMBL" id="GFH13733.1"/>
    </source>
</evidence>
<evidence type="ECO:0000313" key="4">
    <source>
        <dbReference type="Proteomes" id="UP000485058"/>
    </source>
</evidence>
<feature type="compositionally biased region" description="Acidic residues" evidence="1">
    <location>
        <begin position="241"/>
        <end position="254"/>
    </location>
</feature>
<gene>
    <name evidence="3" type="ORF">HaLaN_09675</name>
</gene>
<feature type="signal peptide" evidence="2">
    <location>
        <begin position="1"/>
        <end position="34"/>
    </location>
</feature>
<feature type="compositionally biased region" description="Low complexity" evidence="1">
    <location>
        <begin position="136"/>
        <end position="150"/>
    </location>
</feature>
<dbReference type="EMBL" id="BLLF01000646">
    <property type="protein sequence ID" value="GFH13733.1"/>
    <property type="molecule type" value="Genomic_DNA"/>
</dbReference>
<feature type="region of interest" description="Disordered" evidence="1">
    <location>
        <begin position="136"/>
        <end position="254"/>
    </location>
</feature>
<evidence type="ECO:0000256" key="1">
    <source>
        <dbReference type="SAM" id="MobiDB-lite"/>
    </source>
</evidence>
<accession>A0A699YU97</accession>
<feature type="compositionally biased region" description="Low complexity" evidence="1">
    <location>
        <begin position="171"/>
        <end position="182"/>
    </location>
</feature>
<dbReference type="Proteomes" id="UP000485058">
    <property type="component" value="Unassembled WGS sequence"/>
</dbReference>
<dbReference type="AlphaFoldDB" id="A0A699YU97"/>
<evidence type="ECO:0000256" key="2">
    <source>
        <dbReference type="SAM" id="SignalP"/>
    </source>
</evidence>
<name>A0A699YU97_HAELA</name>
<sequence>MRLRPPIGAMPASAQRAVLLAVIAVAFVSGPVRCQTGAVVPGGPIINGGGGGAAPNNNTGLLGLLPPTTITTAATAGQLALTLTTLFQQLNFLIGDPAMSLMLPPGLVTQPADSSISPGAMASDTANMVSTNVARTTATSNATSSVPSSRNKARKVQEGEVAAGEQPQPISGQGDSSSSGGVYDDEGEVESGRPTRAPLESSTGPAGRDGADGSQRAGGAESDPAEARTSPLDLPSGADGMPEDVENIDDYDEESAQYLSAYEAFTDTTYDDWQAQQAIEVAVGFATNLH</sequence>
<protein>
    <submittedName>
        <fullName evidence="3">Uncharacterized protein</fullName>
    </submittedName>
</protein>
<comment type="caution">
    <text evidence="3">The sequence shown here is derived from an EMBL/GenBank/DDBJ whole genome shotgun (WGS) entry which is preliminary data.</text>
</comment>
<organism evidence="3 4">
    <name type="scientific">Haematococcus lacustris</name>
    <name type="common">Green alga</name>
    <name type="synonym">Haematococcus pluvialis</name>
    <dbReference type="NCBI Taxonomy" id="44745"/>
    <lineage>
        <taxon>Eukaryota</taxon>
        <taxon>Viridiplantae</taxon>
        <taxon>Chlorophyta</taxon>
        <taxon>core chlorophytes</taxon>
        <taxon>Chlorophyceae</taxon>
        <taxon>CS clade</taxon>
        <taxon>Chlamydomonadales</taxon>
        <taxon>Haematococcaceae</taxon>
        <taxon>Haematococcus</taxon>
    </lineage>
</organism>